<feature type="transmembrane region" description="Helical" evidence="1">
    <location>
        <begin position="21"/>
        <end position="45"/>
    </location>
</feature>
<proteinExistence type="predicted"/>
<dbReference type="AlphaFoldDB" id="A5AJZ4"/>
<dbReference type="EMBL" id="AM428490">
    <property type="protein sequence ID" value="CAN64624.1"/>
    <property type="molecule type" value="Genomic_DNA"/>
</dbReference>
<keyword evidence="1" id="KW-1133">Transmembrane helix</keyword>
<name>A5AJZ4_VITVI</name>
<evidence type="ECO:0000313" key="2">
    <source>
        <dbReference type="EMBL" id="CAN64624.1"/>
    </source>
</evidence>
<accession>A5AJZ4</accession>
<keyword evidence="1" id="KW-0472">Membrane</keyword>
<gene>
    <name evidence="2" type="ORF">VITISV_024116</name>
</gene>
<organism evidence="2">
    <name type="scientific">Vitis vinifera</name>
    <name type="common">Grape</name>
    <dbReference type="NCBI Taxonomy" id="29760"/>
    <lineage>
        <taxon>Eukaryota</taxon>
        <taxon>Viridiplantae</taxon>
        <taxon>Streptophyta</taxon>
        <taxon>Embryophyta</taxon>
        <taxon>Tracheophyta</taxon>
        <taxon>Spermatophyta</taxon>
        <taxon>Magnoliopsida</taxon>
        <taxon>eudicotyledons</taxon>
        <taxon>Gunneridae</taxon>
        <taxon>Pentapetalae</taxon>
        <taxon>rosids</taxon>
        <taxon>Vitales</taxon>
        <taxon>Vitaceae</taxon>
        <taxon>Viteae</taxon>
        <taxon>Vitis</taxon>
    </lineage>
</organism>
<reference evidence="2" key="1">
    <citation type="journal article" date="2007" name="PLoS ONE">
        <title>The first genome sequence of an elite grapevine cultivar (Pinot noir Vitis vinifera L.): coping with a highly heterozygous genome.</title>
        <authorList>
            <person name="Velasco R."/>
            <person name="Zharkikh A."/>
            <person name="Troggio M."/>
            <person name="Cartwright D.A."/>
            <person name="Cestaro A."/>
            <person name="Pruss D."/>
            <person name="Pindo M."/>
            <person name="FitzGerald L.M."/>
            <person name="Vezzulli S."/>
            <person name="Reid J."/>
            <person name="Malacarne G."/>
            <person name="Iliev D."/>
            <person name="Coppola G."/>
            <person name="Wardell B."/>
            <person name="Micheletti D."/>
            <person name="Macalma T."/>
            <person name="Facci M."/>
            <person name="Mitchell J.T."/>
            <person name="Perazzolli M."/>
            <person name="Eldredge G."/>
            <person name="Gatto P."/>
            <person name="Oyzerski R."/>
            <person name="Moretto M."/>
            <person name="Gutin N."/>
            <person name="Stefanini M."/>
            <person name="Chen Y."/>
            <person name="Segala C."/>
            <person name="Davenport C."/>
            <person name="Dematte L."/>
            <person name="Mraz A."/>
            <person name="Battilana J."/>
            <person name="Stormo K."/>
            <person name="Costa F."/>
            <person name="Tao Q."/>
            <person name="Si-Ammour A."/>
            <person name="Harkins T."/>
            <person name="Lackey A."/>
            <person name="Perbost C."/>
            <person name="Taillon B."/>
            <person name="Stella A."/>
            <person name="Solovyev V."/>
            <person name="Fawcett J.A."/>
            <person name="Sterck L."/>
            <person name="Vandepoele K."/>
            <person name="Grando S.M."/>
            <person name="Toppo S."/>
            <person name="Moser C."/>
            <person name="Lanchbury J."/>
            <person name="Bogden R."/>
            <person name="Skolnick M."/>
            <person name="Sgaramella V."/>
            <person name="Bhatnagar S.K."/>
            <person name="Fontana P."/>
            <person name="Gutin A."/>
            <person name="Van de Peer Y."/>
            <person name="Salamini F."/>
            <person name="Viola R."/>
        </authorList>
    </citation>
    <scope>NUCLEOTIDE SEQUENCE</scope>
</reference>
<protein>
    <submittedName>
        <fullName evidence="2">Uncharacterized protein</fullName>
    </submittedName>
</protein>
<keyword evidence="1" id="KW-0812">Transmembrane</keyword>
<sequence>MDVLCDGLDAIPWKFLAPGRLTFGVIFPVSAFRAIIASSLAFRAITFPFRRSKPSSYLRSVFRAITSQFRHSKPSSYVRSAFKAITSQYRCSESSSSHFQSWRFKAIITPQFDVQSRIPRLAFKAIISFGVQSHHFSVLAFKATSSLGVQICFFI</sequence>
<evidence type="ECO:0000256" key="1">
    <source>
        <dbReference type="SAM" id="Phobius"/>
    </source>
</evidence>